<dbReference type="EMBL" id="RWJI01000001">
    <property type="protein sequence ID" value="RRQ51796.1"/>
    <property type="molecule type" value="Genomic_DNA"/>
</dbReference>
<name>A0A426RS94_9SPHN</name>
<dbReference type="SUPFAM" id="SSF46767">
    <property type="entry name" value="Methylated DNA-protein cysteine methyltransferase, C-terminal domain"/>
    <property type="match status" value="1"/>
</dbReference>
<dbReference type="EC" id="2.1.1.63" evidence="3"/>
<evidence type="ECO:0000256" key="5">
    <source>
        <dbReference type="ARBA" id="ARBA00022679"/>
    </source>
</evidence>
<proteinExistence type="inferred from homology"/>
<evidence type="ECO:0000256" key="1">
    <source>
        <dbReference type="ARBA" id="ARBA00001286"/>
    </source>
</evidence>
<dbReference type="NCBIfam" id="TIGR00589">
    <property type="entry name" value="ogt"/>
    <property type="match status" value="1"/>
</dbReference>
<dbReference type="Gene3D" id="3.30.160.70">
    <property type="entry name" value="Methylated DNA-protein cysteine methyltransferase domain"/>
    <property type="match status" value="1"/>
</dbReference>
<dbReference type="InterPro" id="IPR036217">
    <property type="entry name" value="MethylDNA_cys_MeTrfase_DNAb"/>
</dbReference>
<comment type="catalytic activity">
    <reaction evidence="1">
        <text>a 4-O-methyl-thymidine in DNA + L-cysteinyl-[protein] = a thymidine in DNA + S-methyl-L-cysteinyl-[protein]</text>
        <dbReference type="Rhea" id="RHEA:53428"/>
        <dbReference type="Rhea" id="RHEA-COMP:10131"/>
        <dbReference type="Rhea" id="RHEA-COMP:10132"/>
        <dbReference type="Rhea" id="RHEA-COMP:13555"/>
        <dbReference type="Rhea" id="RHEA-COMP:13556"/>
        <dbReference type="ChEBI" id="CHEBI:29950"/>
        <dbReference type="ChEBI" id="CHEBI:82612"/>
        <dbReference type="ChEBI" id="CHEBI:137386"/>
        <dbReference type="ChEBI" id="CHEBI:137387"/>
        <dbReference type="EC" id="2.1.1.63"/>
    </reaction>
</comment>
<evidence type="ECO:0000259" key="10">
    <source>
        <dbReference type="Pfam" id="PF02870"/>
    </source>
</evidence>
<dbReference type="Proteomes" id="UP000268553">
    <property type="component" value="Unassembled WGS sequence"/>
</dbReference>
<evidence type="ECO:0000313" key="12">
    <source>
        <dbReference type="Proteomes" id="UP000268553"/>
    </source>
</evidence>
<comment type="catalytic activity">
    <reaction evidence="8">
        <text>a 6-O-methyl-2'-deoxyguanosine in DNA + L-cysteinyl-[protein] = S-methyl-L-cysteinyl-[protein] + a 2'-deoxyguanosine in DNA</text>
        <dbReference type="Rhea" id="RHEA:24000"/>
        <dbReference type="Rhea" id="RHEA-COMP:10131"/>
        <dbReference type="Rhea" id="RHEA-COMP:10132"/>
        <dbReference type="Rhea" id="RHEA-COMP:11367"/>
        <dbReference type="Rhea" id="RHEA-COMP:11368"/>
        <dbReference type="ChEBI" id="CHEBI:29950"/>
        <dbReference type="ChEBI" id="CHEBI:82612"/>
        <dbReference type="ChEBI" id="CHEBI:85445"/>
        <dbReference type="ChEBI" id="CHEBI:85448"/>
        <dbReference type="EC" id="2.1.1.63"/>
    </reaction>
</comment>
<dbReference type="InterPro" id="IPR036388">
    <property type="entry name" value="WH-like_DNA-bd_sf"/>
</dbReference>
<keyword evidence="6" id="KW-0227">DNA damage</keyword>
<dbReference type="InterPro" id="IPR008332">
    <property type="entry name" value="MethylG_MeTrfase_N"/>
</dbReference>
<feature type="domain" description="Methylguanine DNA methyltransferase ribonuclease-like" evidence="10">
    <location>
        <begin position="19"/>
        <end position="52"/>
    </location>
</feature>
<dbReference type="Pfam" id="PF01035">
    <property type="entry name" value="DNA_binding_1"/>
    <property type="match status" value="1"/>
</dbReference>
<accession>A0A426RS94</accession>
<dbReference type="PANTHER" id="PTHR10815:SF14">
    <property type="entry name" value="BIFUNCTIONAL TRANSCRIPTIONAL ACTIVATOR_DNA REPAIR ENZYME ADA"/>
    <property type="match status" value="1"/>
</dbReference>
<feature type="domain" description="Methylated-DNA-[protein]-cysteine S-methyltransferase DNA binding" evidence="9">
    <location>
        <begin position="96"/>
        <end position="175"/>
    </location>
</feature>
<dbReference type="GO" id="GO:0032259">
    <property type="term" value="P:methylation"/>
    <property type="evidence" value="ECO:0007669"/>
    <property type="project" value="UniProtKB-KW"/>
</dbReference>
<dbReference type="PANTHER" id="PTHR10815">
    <property type="entry name" value="METHYLATED-DNA--PROTEIN-CYSTEINE METHYLTRANSFERASE"/>
    <property type="match status" value="1"/>
</dbReference>
<comment type="caution">
    <text evidence="11">The sequence shown here is derived from an EMBL/GenBank/DDBJ whole genome shotgun (WGS) entry which is preliminary data.</text>
</comment>
<evidence type="ECO:0000256" key="6">
    <source>
        <dbReference type="ARBA" id="ARBA00022763"/>
    </source>
</evidence>
<evidence type="ECO:0000313" key="11">
    <source>
        <dbReference type="EMBL" id="RRQ51796.1"/>
    </source>
</evidence>
<protein>
    <recommendedName>
        <fullName evidence="3">methylated-DNA--[protein]-cysteine S-methyltransferase</fullName>
        <ecNumber evidence="3">2.1.1.63</ecNumber>
    </recommendedName>
</protein>
<evidence type="ECO:0000259" key="9">
    <source>
        <dbReference type="Pfam" id="PF01035"/>
    </source>
</evidence>
<dbReference type="CDD" id="cd06445">
    <property type="entry name" value="ATase"/>
    <property type="match status" value="1"/>
</dbReference>
<keyword evidence="5 11" id="KW-0808">Transferase</keyword>
<dbReference type="GO" id="GO:0003908">
    <property type="term" value="F:methylated-DNA-[protein]-cysteine S-methyltransferase activity"/>
    <property type="evidence" value="ECO:0007669"/>
    <property type="project" value="UniProtKB-EC"/>
</dbReference>
<keyword evidence="12" id="KW-1185">Reference proteome</keyword>
<dbReference type="InterPro" id="IPR014048">
    <property type="entry name" value="MethylDNA_cys_MeTrfase_DNA-bd"/>
</dbReference>
<comment type="similarity">
    <text evidence="2">Belongs to the MGMT family.</text>
</comment>
<dbReference type="Pfam" id="PF02870">
    <property type="entry name" value="Methyltransf_1N"/>
    <property type="match status" value="1"/>
</dbReference>
<organism evidence="11 12">
    <name type="scientific">Sphingorhabdus wooponensis</name>
    <dbReference type="NCBI Taxonomy" id="940136"/>
    <lineage>
        <taxon>Bacteria</taxon>
        <taxon>Pseudomonadati</taxon>
        <taxon>Pseudomonadota</taxon>
        <taxon>Alphaproteobacteria</taxon>
        <taxon>Sphingomonadales</taxon>
        <taxon>Sphingomonadaceae</taxon>
        <taxon>Sphingorhabdus</taxon>
    </lineage>
</organism>
<evidence type="ECO:0000256" key="2">
    <source>
        <dbReference type="ARBA" id="ARBA00008711"/>
    </source>
</evidence>
<evidence type="ECO:0000256" key="3">
    <source>
        <dbReference type="ARBA" id="ARBA00011918"/>
    </source>
</evidence>
<evidence type="ECO:0000256" key="4">
    <source>
        <dbReference type="ARBA" id="ARBA00022603"/>
    </source>
</evidence>
<gene>
    <name evidence="11" type="ORF">D7D48_02580</name>
</gene>
<keyword evidence="7" id="KW-0234">DNA repair</keyword>
<dbReference type="InterPro" id="IPR001497">
    <property type="entry name" value="MethylDNA_cys_MeTrfase_AS"/>
</dbReference>
<dbReference type="PROSITE" id="PS00374">
    <property type="entry name" value="MGMT"/>
    <property type="match status" value="1"/>
</dbReference>
<evidence type="ECO:0000256" key="7">
    <source>
        <dbReference type="ARBA" id="ARBA00023204"/>
    </source>
</evidence>
<reference evidence="11 12" key="1">
    <citation type="submission" date="2018-12" db="EMBL/GenBank/DDBJ databases">
        <authorList>
            <person name="Kim S.-J."/>
            <person name="Jung G.-Y."/>
        </authorList>
    </citation>
    <scope>NUCLEOTIDE SEQUENCE [LARGE SCALE GENOMIC DNA]</scope>
    <source>
        <strain evidence="11 12">03SU3-P</strain>
    </source>
</reference>
<dbReference type="OrthoDB" id="9802228at2"/>
<keyword evidence="4 11" id="KW-0489">Methyltransferase</keyword>
<dbReference type="Gene3D" id="1.10.10.10">
    <property type="entry name" value="Winged helix-like DNA-binding domain superfamily/Winged helix DNA-binding domain"/>
    <property type="match status" value="1"/>
</dbReference>
<evidence type="ECO:0000256" key="8">
    <source>
        <dbReference type="ARBA" id="ARBA00049348"/>
    </source>
</evidence>
<sequence length="183" mass="19146">MNAAMTPSAWINGGAGVSIYWAVAETVLGAMLLAATDKGICRLSFDENESVLTRRFPNATLLSKGGSLSALIDGAVFAIQNPKQMPQLPLDVGGTDFQMAVWQALQQIPAGETRNYAEIAVAVGKPDAVRAAGTANGANPVSVLIPCHRVIRSDGGLGGYAYGLDRKRRLLAWESGQGGLFSA</sequence>
<dbReference type="FunFam" id="1.10.10.10:FF:000214">
    <property type="entry name" value="Methylated-DNA--protein-cysteine methyltransferase"/>
    <property type="match status" value="1"/>
</dbReference>
<dbReference type="SUPFAM" id="SSF53155">
    <property type="entry name" value="Methylated DNA-protein cysteine methyltransferase domain"/>
    <property type="match status" value="1"/>
</dbReference>
<dbReference type="InterPro" id="IPR036631">
    <property type="entry name" value="MGMT_N_sf"/>
</dbReference>
<dbReference type="AlphaFoldDB" id="A0A426RS94"/>
<dbReference type="GO" id="GO:0006281">
    <property type="term" value="P:DNA repair"/>
    <property type="evidence" value="ECO:0007669"/>
    <property type="project" value="UniProtKB-KW"/>
</dbReference>